<dbReference type="EMBL" id="JAVDYB010000001">
    <property type="protein sequence ID" value="MDR7277420.1"/>
    <property type="molecule type" value="Genomic_DNA"/>
</dbReference>
<dbReference type="Proteomes" id="UP001183643">
    <property type="component" value="Unassembled WGS sequence"/>
</dbReference>
<proteinExistence type="predicted"/>
<dbReference type="PANTHER" id="PTHR43591:SF24">
    <property type="entry name" value="2-METHOXY-6-POLYPRENYL-1,4-BENZOQUINOL METHYLASE, MITOCHONDRIAL"/>
    <property type="match status" value="1"/>
</dbReference>
<evidence type="ECO:0000259" key="1">
    <source>
        <dbReference type="Pfam" id="PF08241"/>
    </source>
</evidence>
<feature type="domain" description="Methyltransferase type 11" evidence="1">
    <location>
        <begin position="41"/>
        <end position="129"/>
    </location>
</feature>
<keyword evidence="2" id="KW-0808">Transferase</keyword>
<protein>
    <submittedName>
        <fullName evidence="2">SAM-dependent methyltransferase</fullName>
    </submittedName>
</protein>
<dbReference type="CDD" id="cd02440">
    <property type="entry name" value="AdoMet_MTases"/>
    <property type="match status" value="1"/>
</dbReference>
<dbReference type="RefSeq" id="WP_310369707.1">
    <property type="nucleotide sequence ID" value="NZ_JAVDYB010000001.1"/>
</dbReference>
<dbReference type="Gene3D" id="3.40.50.150">
    <property type="entry name" value="Vaccinia Virus protein VP39"/>
    <property type="match status" value="1"/>
</dbReference>
<evidence type="ECO:0000313" key="2">
    <source>
        <dbReference type="EMBL" id="MDR7277420.1"/>
    </source>
</evidence>
<keyword evidence="3" id="KW-1185">Reference proteome</keyword>
<dbReference type="InterPro" id="IPR013216">
    <property type="entry name" value="Methyltransf_11"/>
</dbReference>
<dbReference type="GO" id="GO:0032259">
    <property type="term" value="P:methylation"/>
    <property type="evidence" value="ECO:0007669"/>
    <property type="project" value="UniProtKB-KW"/>
</dbReference>
<dbReference type="SUPFAM" id="SSF53335">
    <property type="entry name" value="S-adenosyl-L-methionine-dependent methyltransferases"/>
    <property type="match status" value="1"/>
</dbReference>
<dbReference type="AlphaFoldDB" id="A0AAE3YRM4"/>
<evidence type="ECO:0000313" key="3">
    <source>
        <dbReference type="Proteomes" id="UP001183643"/>
    </source>
</evidence>
<dbReference type="GO" id="GO:0008757">
    <property type="term" value="F:S-adenosylmethionine-dependent methyltransferase activity"/>
    <property type="evidence" value="ECO:0007669"/>
    <property type="project" value="InterPro"/>
</dbReference>
<comment type="caution">
    <text evidence="2">The sequence shown here is derived from an EMBL/GenBank/DDBJ whole genome shotgun (WGS) entry which is preliminary data.</text>
</comment>
<dbReference type="InterPro" id="IPR029063">
    <property type="entry name" value="SAM-dependent_MTases_sf"/>
</dbReference>
<organism evidence="2 3">
    <name type="scientific">Catenuloplanes atrovinosus</name>
    <dbReference type="NCBI Taxonomy" id="137266"/>
    <lineage>
        <taxon>Bacteria</taxon>
        <taxon>Bacillati</taxon>
        <taxon>Actinomycetota</taxon>
        <taxon>Actinomycetes</taxon>
        <taxon>Micromonosporales</taxon>
        <taxon>Micromonosporaceae</taxon>
        <taxon>Catenuloplanes</taxon>
    </lineage>
</organism>
<dbReference type="PANTHER" id="PTHR43591">
    <property type="entry name" value="METHYLTRANSFERASE"/>
    <property type="match status" value="1"/>
</dbReference>
<dbReference type="Pfam" id="PF08241">
    <property type="entry name" value="Methyltransf_11"/>
    <property type="match status" value="1"/>
</dbReference>
<sequence length="261" mass="27929">MDTLWNGRAGDAWTRAQGLLDALFLPLERLLVEPVTGGDVLDVGCGTGATTVAVARRAGRCTGVDVSARMIEAARDRGCPEATFIVADAQEHAFVPASFDLVMSRFGVMFFADPVRAFANLRRAARPGAGLRCLVWRSAAENPFMTTAEHAAAPLLPGLPPRRPDGPGQFAFAEPDRVSPMLREAGWRDVAFTPVDVECAMPESELTGYFTRLGPVGLVLADADEATRAAVVEAVRPAFAPYVHADEVRFTAACWLLTAVS</sequence>
<name>A0AAE3YRM4_9ACTN</name>
<keyword evidence="2" id="KW-0489">Methyltransferase</keyword>
<gene>
    <name evidence="2" type="ORF">J2S41_004198</name>
</gene>
<accession>A0AAE3YRM4</accession>
<reference evidence="2" key="1">
    <citation type="submission" date="2023-07" db="EMBL/GenBank/DDBJ databases">
        <title>Sequencing the genomes of 1000 actinobacteria strains.</title>
        <authorList>
            <person name="Klenk H.-P."/>
        </authorList>
    </citation>
    <scope>NUCLEOTIDE SEQUENCE</scope>
    <source>
        <strain evidence="2">DSM 44707</strain>
    </source>
</reference>